<dbReference type="InterPro" id="IPR036390">
    <property type="entry name" value="WH_DNA-bd_sf"/>
</dbReference>
<accession>A0A8J3M677</accession>
<dbReference type="PANTHER" id="PTHR39515">
    <property type="entry name" value="CONSERVED PROTEIN"/>
    <property type="match status" value="1"/>
</dbReference>
<comment type="caution">
    <text evidence="2">The sequence shown here is derived from an EMBL/GenBank/DDBJ whole genome shotgun (WGS) entry which is preliminary data.</text>
</comment>
<evidence type="ECO:0000313" key="3">
    <source>
        <dbReference type="Proteomes" id="UP000630097"/>
    </source>
</evidence>
<evidence type="ECO:0000259" key="1">
    <source>
        <dbReference type="PROSITE" id="PS50995"/>
    </source>
</evidence>
<dbReference type="InterPro" id="IPR052526">
    <property type="entry name" value="HTH-type_Bedaq_tolerance"/>
</dbReference>
<dbReference type="EMBL" id="BONV01000003">
    <property type="protein sequence ID" value="GIG77940.1"/>
    <property type="molecule type" value="Genomic_DNA"/>
</dbReference>
<dbReference type="SUPFAM" id="SSF46785">
    <property type="entry name" value="Winged helix' DNA-binding domain"/>
    <property type="match status" value="1"/>
</dbReference>
<sequence>MSLMSPMRTPAAADEVMAVVLTLRRVVRRRLRAELPGPLLRGAQVELLQLIETEPGIGVAAAARTLHLAGNSVSTLVNQLGAAGLLRREIDPADRRAARLFLTDAAVARLARWRDTRSRLVGDAFARLSDDEVSTVVAALPALRHLITELAEDVV</sequence>
<dbReference type="InterPro" id="IPR000835">
    <property type="entry name" value="HTH_MarR-typ"/>
</dbReference>
<gene>
    <name evidence="2" type="primary">marR_2</name>
    <name evidence="2" type="ORF">Pka01_10670</name>
</gene>
<dbReference type="GO" id="GO:0003700">
    <property type="term" value="F:DNA-binding transcription factor activity"/>
    <property type="evidence" value="ECO:0007669"/>
    <property type="project" value="InterPro"/>
</dbReference>
<dbReference type="Proteomes" id="UP000630097">
    <property type="component" value="Unassembled WGS sequence"/>
</dbReference>
<dbReference type="AlphaFoldDB" id="A0A8J3M677"/>
<dbReference type="PROSITE" id="PS50995">
    <property type="entry name" value="HTH_MARR_2"/>
    <property type="match status" value="1"/>
</dbReference>
<dbReference type="Gene3D" id="1.10.10.10">
    <property type="entry name" value="Winged helix-like DNA-binding domain superfamily/Winged helix DNA-binding domain"/>
    <property type="match status" value="1"/>
</dbReference>
<keyword evidence="3" id="KW-1185">Reference proteome</keyword>
<dbReference type="PANTHER" id="PTHR39515:SF2">
    <property type="entry name" value="HTH-TYPE TRANSCRIPTIONAL REGULATOR RV0880"/>
    <property type="match status" value="1"/>
</dbReference>
<dbReference type="Pfam" id="PF12802">
    <property type="entry name" value="MarR_2"/>
    <property type="match status" value="1"/>
</dbReference>
<dbReference type="InterPro" id="IPR036388">
    <property type="entry name" value="WH-like_DNA-bd_sf"/>
</dbReference>
<reference evidence="2 3" key="1">
    <citation type="submission" date="2021-01" db="EMBL/GenBank/DDBJ databases">
        <title>Whole genome shotgun sequence of Planotetraspora kaengkrachanensis NBRC 104272.</title>
        <authorList>
            <person name="Komaki H."/>
            <person name="Tamura T."/>
        </authorList>
    </citation>
    <scope>NUCLEOTIDE SEQUENCE [LARGE SCALE GENOMIC DNA]</scope>
    <source>
        <strain evidence="2 3">NBRC 104272</strain>
    </source>
</reference>
<protein>
    <submittedName>
        <fullName evidence="2">MarR family transcriptional regulator</fullName>
    </submittedName>
</protein>
<feature type="domain" description="HTH marR-type" evidence="1">
    <location>
        <begin position="13"/>
        <end position="145"/>
    </location>
</feature>
<name>A0A8J3M677_9ACTN</name>
<dbReference type="SMART" id="SM00347">
    <property type="entry name" value="HTH_MARR"/>
    <property type="match status" value="1"/>
</dbReference>
<organism evidence="2 3">
    <name type="scientific">Planotetraspora kaengkrachanensis</name>
    <dbReference type="NCBI Taxonomy" id="575193"/>
    <lineage>
        <taxon>Bacteria</taxon>
        <taxon>Bacillati</taxon>
        <taxon>Actinomycetota</taxon>
        <taxon>Actinomycetes</taxon>
        <taxon>Streptosporangiales</taxon>
        <taxon>Streptosporangiaceae</taxon>
        <taxon>Planotetraspora</taxon>
    </lineage>
</organism>
<proteinExistence type="predicted"/>
<evidence type="ECO:0000313" key="2">
    <source>
        <dbReference type="EMBL" id="GIG77940.1"/>
    </source>
</evidence>